<dbReference type="Proteomes" id="UP001591681">
    <property type="component" value="Unassembled WGS sequence"/>
</dbReference>
<organism evidence="2 3">
    <name type="scientific">Coilia grayii</name>
    <name type="common">Gray's grenadier anchovy</name>
    <dbReference type="NCBI Taxonomy" id="363190"/>
    <lineage>
        <taxon>Eukaryota</taxon>
        <taxon>Metazoa</taxon>
        <taxon>Chordata</taxon>
        <taxon>Craniata</taxon>
        <taxon>Vertebrata</taxon>
        <taxon>Euteleostomi</taxon>
        <taxon>Actinopterygii</taxon>
        <taxon>Neopterygii</taxon>
        <taxon>Teleostei</taxon>
        <taxon>Clupei</taxon>
        <taxon>Clupeiformes</taxon>
        <taxon>Clupeoidei</taxon>
        <taxon>Engraulidae</taxon>
        <taxon>Coilinae</taxon>
        <taxon>Coilia</taxon>
    </lineage>
</organism>
<protein>
    <submittedName>
        <fullName evidence="2">Uncharacterized protein</fullName>
    </submittedName>
</protein>
<keyword evidence="3" id="KW-1185">Reference proteome</keyword>
<sequence>MNDFDGIEEPVRVAPVGKKRKPSKDCHEREKVKRRRHSGGGKMPAVICSHKKNLSVCQAERLTERDLEIHFESFYNNNTKVKQDQALLHLITVRKVQRRRKKVEEVDRQKKREVTNEYHLLSEHHPTKIPVCKATFCGVLGISKDRVTRVAKYYAVNATARPEQRGGARKVDEFEAKKQLVKEHIETFTCRASHYRRRGAPGRKYLPSDLSVKKMHKLFDQQNHDLVSYSLYYSVFRHSFNLVFGHPATDACSSCAKFQFRVKDPSLGEDEKRRETAMYILHRRRARVFYDMLGKVEHDAVTVCFGMMQNLVLPRTPIGQAYYSRQLYMYVFGVVLHHGKGSRQATDDVHLYTWMEHENTKGSNMTASALDNCL</sequence>
<name>A0ABD1KGS7_9TELE</name>
<dbReference type="AlphaFoldDB" id="A0ABD1KGS7"/>
<evidence type="ECO:0000313" key="3">
    <source>
        <dbReference type="Proteomes" id="UP001591681"/>
    </source>
</evidence>
<dbReference type="PANTHER" id="PTHR10773:SF19">
    <property type="match status" value="1"/>
</dbReference>
<dbReference type="PANTHER" id="PTHR10773">
    <property type="entry name" value="DNA-DIRECTED RNA POLYMERASES I, II, AND III SUBUNIT RPABC2"/>
    <property type="match status" value="1"/>
</dbReference>
<gene>
    <name evidence="2" type="ORF">ACEWY4_007529</name>
</gene>
<reference evidence="2 3" key="1">
    <citation type="submission" date="2024-09" db="EMBL/GenBank/DDBJ databases">
        <title>A chromosome-level genome assembly of Gray's grenadier anchovy, Coilia grayii.</title>
        <authorList>
            <person name="Fu Z."/>
        </authorList>
    </citation>
    <scope>NUCLEOTIDE SEQUENCE [LARGE SCALE GENOMIC DNA]</scope>
    <source>
        <strain evidence="2">G4</strain>
        <tissue evidence="2">Muscle</tissue>
    </source>
</reference>
<feature type="region of interest" description="Disordered" evidence="1">
    <location>
        <begin position="1"/>
        <end position="45"/>
    </location>
</feature>
<accession>A0ABD1KGS7</accession>
<proteinExistence type="predicted"/>
<dbReference type="EMBL" id="JBHFQA010000006">
    <property type="protein sequence ID" value="KAL2098322.1"/>
    <property type="molecule type" value="Genomic_DNA"/>
</dbReference>
<evidence type="ECO:0000256" key="1">
    <source>
        <dbReference type="SAM" id="MobiDB-lite"/>
    </source>
</evidence>
<evidence type="ECO:0000313" key="2">
    <source>
        <dbReference type="EMBL" id="KAL2098322.1"/>
    </source>
</evidence>
<comment type="caution">
    <text evidence="2">The sequence shown here is derived from an EMBL/GenBank/DDBJ whole genome shotgun (WGS) entry which is preliminary data.</text>
</comment>